<proteinExistence type="predicted"/>
<evidence type="ECO:0000313" key="3">
    <source>
        <dbReference type="RefSeq" id="XP_018022420.1"/>
    </source>
</evidence>
<reference evidence="3" key="1">
    <citation type="submission" date="2025-08" db="UniProtKB">
        <authorList>
            <consortium name="RefSeq"/>
        </authorList>
    </citation>
    <scope>IDENTIFICATION</scope>
    <source>
        <tissue evidence="3">Whole organism</tissue>
    </source>
</reference>
<keyword evidence="2" id="KW-1185">Reference proteome</keyword>
<accession>A0A8B7P8X3</accession>
<protein>
    <submittedName>
        <fullName evidence="3">Uncharacterized protein LOC108678483</fullName>
    </submittedName>
</protein>
<dbReference type="Proteomes" id="UP000694843">
    <property type="component" value="Unplaced"/>
</dbReference>
<keyword evidence="1" id="KW-0732">Signal</keyword>
<evidence type="ECO:0000313" key="2">
    <source>
        <dbReference type="Proteomes" id="UP000694843"/>
    </source>
</evidence>
<dbReference type="AlphaFoldDB" id="A0A8B7P8X3"/>
<sequence>MATGNGRLLLLVLLAFVAALHQHSAGAMRPQPLVRRWPHQAGGLQLQPRKDEGRSVRYKVDRRRPEKYFAGPLNSRHARAPRPQASSYRPFSRFMNSVSAPIMRAAGGMNYPSEPRTFRNFMGRFRQLIVNPINRYSNFNL</sequence>
<dbReference type="RefSeq" id="XP_018022420.1">
    <property type="nucleotide sequence ID" value="XM_018166931.2"/>
</dbReference>
<evidence type="ECO:0000256" key="1">
    <source>
        <dbReference type="SAM" id="SignalP"/>
    </source>
</evidence>
<feature type="signal peptide" evidence="1">
    <location>
        <begin position="1"/>
        <end position="19"/>
    </location>
</feature>
<name>A0A8B7P8X3_HYAAZ</name>
<gene>
    <name evidence="3" type="primary">LOC108678483</name>
</gene>
<organism evidence="2 3">
    <name type="scientific">Hyalella azteca</name>
    <name type="common">Amphipod</name>
    <dbReference type="NCBI Taxonomy" id="294128"/>
    <lineage>
        <taxon>Eukaryota</taxon>
        <taxon>Metazoa</taxon>
        <taxon>Ecdysozoa</taxon>
        <taxon>Arthropoda</taxon>
        <taxon>Crustacea</taxon>
        <taxon>Multicrustacea</taxon>
        <taxon>Malacostraca</taxon>
        <taxon>Eumalacostraca</taxon>
        <taxon>Peracarida</taxon>
        <taxon>Amphipoda</taxon>
        <taxon>Senticaudata</taxon>
        <taxon>Talitrida</taxon>
        <taxon>Talitroidea</taxon>
        <taxon>Hyalellidae</taxon>
        <taxon>Hyalella</taxon>
    </lineage>
</organism>
<dbReference type="KEGG" id="hazt:108678483"/>
<dbReference type="GeneID" id="108678483"/>
<feature type="chain" id="PRO_5034649959" evidence="1">
    <location>
        <begin position="20"/>
        <end position="141"/>
    </location>
</feature>
<dbReference type="OrthoDB" id="10562800at2759"/>